<feature type="region of interest" description="Disordered" evidence="1">
    <location>
        <begin position="57"/>
        <end position="79"/>
    </location>
</feature>
<dbReference type="RefSeq" id="WP_043451021.1">
    <property type="nucleotide sequence ID" value="NZ_JBFBKS010000002.1"/>
</dbReference>
<feature type="transmembrane region" description="Helical" evidence="2">
    <location>
        <begin position="26"/>
        <end position="47"/>
    </location>
</feature>
<evidence type="ECO:0000313" key="4">
    <source>
        <dbReference type="Proteomes" id="UP000031196"/>
    </source>
</evidence>
<dbReference type="Proteomes" id="UP000031196">
    <property type="component" value="Unassembled WGS sequence"/>
</dbReference>
<dbReference type="EMBL" id="JWTB01000012">
    <property type="protein sequence ID" value="KIC67911.1"/>
    <property type="molecule type" value="Genomic_DNA"/>
</dbReference>
<reference evidence="3 4" key="1">
    <citation type="submission" date="2014-12" db="EMBL/GenBank/DDBJ databases">
        <title>Genome sequencing of Arthrobacter phenanthrenivorans SWC37.</title>
        <authorList>
            <person name="Tan P.W."/>
            <person name="Chan K.-G."/>
        </authorList>
    </citation>
    <scope>NUCLEOTIDE SEQUENCE [LARGE SCALE GENOMIC DNA]</scope>
    <source>
        <strain evidence="3 4">SWC37</strain>
    </source>
</reference>
<evidence type="ECO:0000256" key="2">
    <source>
        <dbReference type="SAM" id="Phobius"/>
    </source>
</evidence>
<sequence>MLLQQIAMSVAAAGEEGHEELAPLWAAPWVFGVSMFAIFVVLMFITLSYTNLGNRHTATEEHADPHRQHPNKHDRGQGH</sequence>
<gene>
    <name evidence="3" type="ORF">RM50_06420</name>
</gene>
<proteinExistence type="predicted"/>
<keyword evidence="2" id="KW-1133">Transmembrane helix</keyword>
<comment type="caution">
    <text evidence="3">The sequence shown here is derived from an EMBL/GenBank/DDBJ whole genome shotgun (WGS) entry which is preliminary data.</text>
</comment>
<accession>A0A0B4DMK4</accession>
<keyword evidence="2" id="KW-0472">Membrane</keyword>
<protein>
    <recommendedName>
        <fullName evidence="5">4-hydroxybenzoate polyprenyltransferase</fullName>
    </recommendedName>
</protein>
<dbReference type="AlphaFoldDB" id="A0A0B4DMK4"/>
<dbReference type="OrthoDB" id="4965501at2"/>
<evidence type="ECO:0000256" key="1">
    <source>
        <dbReference type="SAM" id="MobiDB-lite"/>
    </source>
</evidence>
<name>A0A0B4DMK4_PSEPS</name>
<organism evidence="3 4">
    <name type="scientific">Pseudarthrobacter phenanthrenivorans</name>
    <name type="common">Arthrobacter phenanthrenivorans</name>
    <dbReference type="NCBI Taxonomy" id="361575"/>
    <lineage>
        <taxon>Bacteria</taxon>
        <taxon>Bacillati</taxon>
        <taxon>Actinomycetota</taxon>
        <taxon>Actinomycetes</taxon>
        <taxon>Micrococcales</taxon>
        <taxon>Micrococcaceae</taxon>
        <taxon>Pseudarthrobacter</taxon>
    </lineage>
</organism>
<evidence type="ECO:0000313" key="3">
    <source>
        <dbReference type="EMBL" id="KIC67911.1"/>
    </source>
</evidence>
<keyword evidence="2" id="KW-0812">Transmembrane</keyword>
<evidence type="ECO:0008006" key="5">
    <source>
        <dbReference type="Google" id="ProtNLM"/>
    </source>
</evidence>